<dbReference type="OrthoDB" id="9801128at2"/>
<dbReference type="GO" id="GO:0008855">
    <property type="term" value="F:exodeoxyribonuclease VII activity"/>
    <property type="evidence" value="ECO:0007669"/>
    <property type="project" value="UniProtKB-UniRule"/>
</dbReference>
<dbReference type="PANTHER" id="PTHR34137:SF1">
    <property type="entry name" value="EXODEOXYRIBONUCLEASE 7 SMALL SUBUNIT"/>
    <property type="match status" value="1"/>
</dbReference>
<protein>
    <recommendedName>
        <fullName evidence="6">Exodeoxyribonuclease 7 small subunit</fullName>
        <ecNumber evidence="6">3.1.11.6</ecNumber>
    </recommendedName>
    <alternativeName>
        <fullName evidence="6">Exodeoxyribonuclease VII small subunit</fullName>
        <shortName evidence="6">Exonuclease VII small subunit</shortName>
    </alternativeName>
</protein>
<evidence type="ECO:0000256" key="5">
    <source>
        <dbReference type="ARBA" id="ARBA00022839"/>
    </source>
</evidence>
<accession>A0A317MR14</accession>
<dbReference type="EC" id="3.1.11.6" evidence="6"/>
<reference evidence="7 8" key="1">
    <citation type="submission" date="2018-05" db="EMBL/GenBank/DDBJ databases">
        <title>Genomic Encyclopedia of Type Strains, Phase IV (KMG-IV): sequencing the most valuable type-strain genomes for metagenomic binning, comparative biology and taxonomic classification.</title>
        <authorList>
            <person name="Goeker M."/>
        </authorList>
    </citation>
    <scope>NUCLEOTIDE SEQUENCE [LARGE SCALE GENOMIC DNA]</scope>
    <source>
        <strain evidence="7 8">DSM 23606</strain>
    </source>
</reference>
<dbReference type="EMBL" id="QGTJ01000012">
    <property type="protein sequence ID" value="PWV59131.1"/>
    <property type="molecule type" value="Genomic_DNA"/>
</dbReference>
<keyword evidence="8" id="KW-1185">Reference proteome</keyword>
<dbReference type="GO" id="GO:0006308">
    <property type="term" value="P:DNA catabolic process"/>
    <property type="evidence" value="ECO:0007669"/>
    <property type="project" value="UniProtKB-UniRule"/>
</dbReference>
<evidence type="ECO:0000256" key="6">
    <source>
        <dbReference type="HAMAP-Rule" id="MF_00337"/>
    </source>
</evidence>
<evidence type="ECO:0000313" key="8">
    <source>
        <dbReference type="Proteomes" id="UP000246569"/>
    </source>
</evidence>
<keyword evidence="3 6" id="KW-0540">Nuclease</keyword>
<comment type="catalytic activity">
    <reaction evidence="6">
        <text>Exonucleolytic cleavage in either 5'- to 3'- or 3'- to 5'-direction to yield nucleoside 5'-phosphates.</text>
        <dbReference type="EC" id="3.1.11.6"/>
    </reaction>
</comment>
<comment type="function">
    <text evidence="6">Bidirectionally degrades single-stranded DNA into large acid-insoluble oligonucleotides, which are then degraded further into small acid-soluble oligonucleotides.</text>
</comment>
<dbReference type="NCBIfam" id="TIGR01280">
    <property type="entry name" value="xseB"/>
    <property type="match status" value="1"/>
</dbReference>
<dbReference type="RefSeq" id="WP_110019983.1">
    <property type="nucleotide sequence ID" value="NZ_QGTJ01000012.1"/>
</dbReference>
<comment type="subunit">
    <text evidence="6">Heterooligomer composed of large and small subunits.</text>
</comment>
<dbReference type="SUPFAM" id="SSF116842">
    <property type="entry name" value="XseB-like"/>
    <property type="match status" value="1"/>
</dbReference>
<evidence type="ECO:0000256" key="1">
    <source>
        <dbReference type="ARBA" id="ARBA00009998"/>
    </source>
</evidence>
<organism evidence="7 8">
    <name type="scientific">Plasticicumulans acidivorans</name>
    <dbReference type="NCBI Taxonomy" id="886464"/>
    <lineage>
        <taxon>Bacteria</taxon>
        <taxon>Pseudomonadati</taxon>
        <taxon>Pseudomonadota</taxon>
        <taxon>Gammaproteobacteria</taxon>
        <taxon>Candidatus Competibacteraceae</taxon>
        <taxon>Plasticicumulans</taxon>
    </lineage>
</organism>
<keyword evidence="4 6" id="KW-0378">Hydrolase</keyword>
<dbReference type="Proteomes" id="UP000246569">
    <property type="component" value="Unassembled WGS sequence"/>
</dbReference>
<comment type="subcellular location">
    <subcellularLocation>
        <location evidence="6">Cytoplasm</location>
    </subcellularLocation>
</comment>
<dbReference type="InterPro" id="IPR003761">
    <property type="entry name" value="Exonuc_VII_S"/>
</dbReference>
<evidence type="ECO:0000256" key="3">
    <source>
        <dbReference type="ARBA" id="ARBA00022722"/>
    </source>
</evidence>
<dbReference type="GO" id="GO:0005829">
    <property type="term" value="C:cytosol"/>
    <property type="evidence" value="ECO:0007669"/>
    <property type="project" value="TreeGrafter"/>
</dbReference>
<dbReference type="InterPro" id="IPR037004">
    <property type="entry name" value="Exonuc_VII_ssu_sf"/>
</dbReference>
<name>A0A317MR14_9GAMM</name>
<evidence type="ECO:0000313" key="7">
    <source>
        <dbReference type="EMBL" id="PWV59131.1"/>
    </source>
</evidence>
<dbReference type="NCBIfam" id="NF002140">
    <property type="entry name" value="PRK00977.1-4"/>
    <property type="match status" value="1"/>
</dbReference>
<evidence type="ECO:0000256" key="4">
    <source>
        <dbReference type="ARBA" id="ARBA00022801"/>
    </source>
</evidence>
<dbReference type="Pfam" id="PF02609">
    <property type="entry name" value="Exonuc_VII_S"/>
    <property type="match status" value="1"/>
</dbReference>
<proteinExistence type="inferred from homology"/>
<dbReference type="PANTHER" id="PTHR34137">
    <property type="entry name" value="EXODEOXYRIBONUCLEASE 7 SMALL SUBUNIT"/>
    <property type="match status" value="1"/>
</dbReference>
<keyword evidence="2 6" id="KW-0963">Cytoplasm</keyword>
<sequence>MAGRKSAPLEIEGALRELETLVEALEQGELTLEESLARFERGIELSRACQALLSAAEQRVDQLLTQAGSEQIIPFTPPQN</sequence>
<comment type="similarity">
    <text evidence="1 6">Belongs to the XseB family.</text>
</comment>
<comment type="caution">
    <text evidence="7">The sequence shown here is derived from an EMBL/GenBank/DDBJ whole genome shotgun (WGS) entry which is preliminary data.</text>
</comment>
<dbReference type="GO" id="GO:0009318">
    <property type="term" value="C:exodeoxyribonuclease VII complex"/>
    <property type="evidence" value="ECO:0007669"/>
    <property type="project" value="UniProtKB-UniRule"/>
</dbReference>
<evidence type="ECO:0000256" key="2">
    <source>
        <dbReference type="ARBA" id="ARBA00022490"/>
    </source>
</evidence>
<dbReference type="Gene3D" id="1.10.287.1040">
    <property type="entry name" value="Exonuclease VII, small subunit"/>
    <property type="match status" value="1"/>
</dbReference>
<keyword evidence="5 6" id="KW-0269">Exonuclease</keyword>
<gene>
    <name evidence="6" type="primary">xseB</name>
    <name evidence="7" type="ORF">C7443_112131</name>
</gene>
<dbReference type="AlphaFoldDB" id="A0A317MR14"/>
<dbReference type="HAMAP" id="MF_00337">
    <property type="entry name" value="Exonuc_7_S"/>
    <property type="match status" value="1"/>
</dbReference>